<dbReference type="Proteomes" id="UP001212841">
    <property type="component" value="Unassembled WGS sequence"/>
</dbReference>
<keyword evidence="3" id="KW-1185">Reference proteome</keyword>
<evidence type="ECO:0000313" key="3">
    <source>
        <dbReference type="Proteomes" id="UP001212841"/>
    </source>
</evidence>
<name>A0AAD5X8K7_9FUNG</name>
<dbReference type="PANTHER" id="PTHR16306">
    <property type="entry name" value="TRANSLIN-ASSOCIATED FACTOR X-INTERACTING PROTEIN 1"/>
    <property type="match status" value="1"/>
</dbReference>
<accession>A0AAD5X8K7</accession>
<evidence type="ECO:0000256" key="1">
    <source>
        <dbReference type="SAM" id="Coils"/>
    </source>
</evidence>
<protein>
    <submittedName>
        <fullName evidence="2">Translin-associated factor X-interacting protein 1</fullName>
    </submittedName>
</protein>
<dbReference type="GO" id="GO:0005737">
    <property type="term" value="C:cytoplasm"/>
    <property type="evidence" value="ECO:0007669"/>
    <property type="project" value="TreeGrafter"/>
</dbReference>
<dbReference type="PANTHER" id="PTHR16306:SF0">
    <property type="entry name" value="TRANSLIN-ASSOCIATED FACTOR X-INTERACTING PROTEIN 1"/>
    <property type="match status" value="1"/>
</dbReference>
<dbReference type="AlphaFoldDB" id="A0AAD5X8K7"/>
<comment type="caution">
    <text evidence="2">The sequence shown here is derived from an EMBL/GenBank/DDBJ whole genome shotgun (WGS) entry which is preliminary data.</text>
</comment>
<gene>
    <name evidence="2" type="primary">TSNAXIP1</name>
    <name evidence="2" type="ORF">HK097_002324</name>
</gene>
<proteinExistence type="predicted"/>
<feature type="coiled-coil region" evidence="1">
    <location>
        <begin position="12"/>
        <end position="103"/>
    </location>
</feature>
<organism evidence="2 3">
    <name type="scientific">Rhizophlyctis rosea</name>
    <dbReference type="NCBI Taxonomy" id="64517"/>
    <lineage>
        <taxon>Eukaryota</taxon>
        <taxon>Fungi</taxon>
        <taxon>Fungi incertae sedis</taxon>
        <taxon>Chytridiomycota</taxon>
        <taxon>Chytridiomycota incertae sedis</taxon>
        <taxon>Chytridiomycetes</taxon>
        <taxon>Rhizophlyctidales</taxon>
        <taxon>Rhizophlyctidaceae</taxon>
        <taxon>Rhizophlyctis</taxon>
    </lineage>
</organism>
<sequence length="488" mass="55993">MEEMGRKHDAHLRQKEQEIASLQHGLKKAHQDVESMTAEMNTVKEHYGSLMTEKEGTMSKELDSLWTELQAEQEQRRILESRNAELETNLRQTQKALKQKEDDKYPDWDYIQNMLPGSVAEWGMKSKELDYNDTIIVLLRDLMKLKVAKPASEKHVTIKDENLAPTDPKYFIGLGLSSDLPKYLRYKGKIPNRHISRRDLRALIRDTWEQKAAYDALPARRGQVSTLADFLYAYLRKRFGSQEIVAEWGYNIHEACRKHRFYSVEIQLFFGVLTDTFDEEIYHHQTQTIERLKTMFYRMDMDLHDGKARGVVPKSAAVQMLGRVWTQKDERQIEQLINALDADQPGTMLTYRWLFQADAESMFLDIVREQEMELREGYLSGIACTLLATFQAMSTTPAPSTRASTTSPAAQAKSPIEQLASQKISSLDASRALARYDPQKSKKEIDALVGRGFGVRPGEVKLRSVVSGDKFIENLRRGILYAGSSQKT</sequence>
<keyword evidence="1" id="KW-0175">Coiled coil</keyword>
<reference evidence="2" key="1">
    <citation type="submission" date="2020-05" db="EMBL/GenBank/DDBJ databases">
        <title>Phylogenomic resolution of chytrid fungi.</title>
        <authorList>
            <person name="Stajich J.E."/>
            <person name="Amses K."/>
            <person name="Simmons R."/>
            <person name="Seto K."/>
            <person name="Myers J."/>
            <person name="Bonds A."/>
            <person name="Quandt C.A."/>
            <person name="Barry K."/>
            <person name="Liu P."/>
            <person name="Grigoriev I."/>
            <person name="Longcore J.E."/>
            <person name="James T.Y."/>
        </authorList>
    </citation>
    <scope>NUCLEOTIDE SEQUENCE</scope>
    <source>
        <strain evidence="2">JEL0318</strain>
    </source>
</reference>
<dbReference type="EMBL" id="JADGJD010000015">
    <property type="protein sequence ID" value="KAJ3056946.1"/>
    <property type="molecule type" value="Genomic_DNA"/>
</dbReference>
<evidence type="ECO:0000313" key="2">
    <source>
        <dbReference type="EMBL" id="KAJ3056946.1"/>
    </source>
</evidence>